<evidence type="ECO:0000256" key="3">
    <source>
        <dbReference type="ARBA" id="ARBA00013208"/>
    </source>
</evidence>
<comment type="similarity">
    <text evidence="2">Belongs to the peptidase S26 family.</text>
</comment>
<evidence type="ECO:0000259" key="5">
    <source>
        <dbReference type="Pfam" id="PF10502"/>
    </source>
</evidence>
<dbReference type="GO" id="GO:0016020">
    <property type="term" value="C:membrane"/>
    <property type="evidence" value="ECO:0007669"/>
    <property type="project" value="InterPro"/>
</dbReference>
<reference evidence="6" key="1">
    <citation type="submission" date="2019-08" db="EMBL/GenBank/DDBJ databases">
        <authorList>
            <person name="Kucharzyk K."/>
            <person name="Murdoch R.W."/>
            <person name="Higgins S."/>
            <person name="Loffler F."/>
        </authorList>
    </citation>
    <scope>NUCLEOTIDE SEQUENCE</scope>
</reference>
<accession>A0A645JJT3</accession>
<dbReference type="InterPro" id="IPR019533">
    <property type="entry name" value="Peptidase_S26"/>
</dbReference>
<comment type="caution">
    <text evidence="6">The sequence shown here is derived from an EMBL/GenBank/DDBJ whole genome shotgun (WGS) entry which is preliminary data.</text>
</comment>
<comment type="catalytic activity">
    <reaction evidence="1">
        <text>Cleavage of hydrophobic, N-terminal signal or leader sequences from secreted and periplasmic proteins.</text>
        <dbReference type="EC" id="3.4.21.89"/>
    </reaction>
</comment>
<dbReference type="PROSITE" id="PS00761">
    <property type="entry name" value="SPASE_I_3"/>
    <property type="match status" value="1"/>
</dbReference>
<evidence type="ECO:0000256" key="2">
    <source>
        <dbReference type="ARBA" id="ARBA00009370"/>
    </source>
</evidence>
<evidence type="ECO:0000256" key="1">
    <source>
        <dbReference type="ARBA" id="ARBA00000677"/>
    </source>
</evidence>
<dbReference type="CDD" id="cd06530">
    <property type="entry name" value="S26_SPase_I"/>
    <property type="match status" value="1"/>
</dbReference>
<dbReference type="EMBL" id="VSSQ01143046">
    <property type="protein sequence ID" value="MPN63502.1"/>
    <property type="molecule type" value="Genomic_DNA"/>
</dbReference>
<dbReference type="InterPro" id="IPR000223">
    <property type="entry name" value="Pept_S26A_signal_pept_1"/>
</dbReference>
<dbReference type="EC" id="3.4.21.89" evidence="3"/>
<dbReference type="Pfam" id="PF10502">
    <property type="entry name" value="Peptidase_S26"/>
    <property type="match status" value="1"/>
</dbReference>
<dbReference type="AlphaFoldDB" id="A0A645JJT3"/>
<proteinExistence type="inferred from homology"/>
<evidence type="ECO:0000313" key="6">
    <source>
        <dbReference type="EMBL" id="MPN63502.1"/>
    </source>
</evidence>
<name>A0A645JJT3_9ZZZZ</name>
<keyword evidence="4 6" id="KW-0378">Hydrolase</keyword>
<protein>
    <recommendedName>
        <fullName evidence="3">signal peptidase I</fullName>
        <ecNumber evidence="3">3.4.21.89</ecNumber>
    </recommendedName>
</protein>
<dbReference type="PANTHER" id="PTHR43390">
    <property type="entry name" value="SIGNAL PEPTIDASE I"/>
    <property type="match status" value="1"/>
</dbReference>
<dbReference type="Gene3D" id="2.10.109.10">
    <property type="entry name" value="Umud Fragment, subunit A"/>
    <property type="match status" value="1"/>
</dbReference>
<dbReference type="NCBIfam" id="TIGR02227">
    <property type="entry name" value="sigpep_I_bact"/>
    <property type="match status" value="1"/>
</dbReference>
<sequence>MKDGKFYVNGKQVTTYQFKMDYYWMMGDNRHNSLDSRYWGFVPEDHVVGRPVLVWLSLNKDKGWFDGKIRFNRFFKNAER</sequence>
<dbReference type="SUPFAM" id="SSF51306">
    <property type="entry name" value="LexA/Signal peptidase"/>
    <property type="match status" value="1"/>
</dbReference>
<dbReference type="InterPro" id="IPR036286">
    <property type="entry name" value="LexA/Signal_pep-like_sf"/>
</dbReference>
<dbReference type="GO" id="GO:0009003">
    <property type="term" value="F:signal peptidase activity"/>
    <property type="evidence" value="ECO:0007669"/>
    <property type="project" value="UniProtKB-EC"/>
</dbReference>
<evidence type="ECO:0000256" key="4">
    <source>
        <dbReference type="ARBA" id="ARBA00022801"/>
    </source>
</evidence>
<organism evidence="6">
    <name type="scientific">bioreactor metagenome</name>
    <dbReference type="NCBI Taxonomy" id="1076179"/>
    <lineage>
        <taxon>unclassified sequences</taxon>
        <taxon>metagenomes</taxon>
        <taxon>ecological metagenomes</taxon>
    </lineage>
</organism>
<dbReference type="PANTHER" id="PTHR43390:SF1">
    <property type="entry name" value="CHLOROPLAST PROCESSING PEPTIDASE"/>
    <property type="match status" value="1"/>
</dbReference>
<gene>
    <name evidence="6" type="primary">lepB_5</name>
    <name evidence="6" type="ORF">SDC9_211266</name>
</gene>
<dbReference type="GO" id="GO:0004252">
    <property type="term" value="F:serine-type endopeptidase activity"/>
    <property type="evidence" value="ECO:0007669"/>
    <property type="project" value="InterPro"/>
</dbReference>
<dbReference type="InterPro" id="IPR019758">
    <property type="entry name" value="Pept_S26A_signal_pept_1_CS"/>
</dbReference>
<feature type="domain" description="Peptidase S26" evidence="5">
    <location>
        <begin position="20"/>
        <end position="55"/>
    </location>
</feature>
<dbReference type="GO" id="GO:0006465">
    <property type="term" value="P:signal peptide processing"/>
    <property type="evidence" value="ECO:0007669"/>
    <property type="project" value="InterPro"/>
</dbReference>